<evidence type="ECO:0000313" key="2">
    <source>
        <dbReference type="EMBL" id="CAH0382386.1"/>
    </source>
</evidence>
<proteinExistence type="predicted"/>
<feature type="chain" id="PRO_5040240366" evidence="1">
    <location>
        <begin position="18"/>
        <end position="408"/>
    </location>
</feature>
<evidence type="ECO:0000313" key="3">
    <source>
        <dbReference type="Proteomes" id="UP001152759"/>
    </source>
</evidence>
<dbReference type="PANTHER" id="PTHR34717:SF1">
    <property type="entry name" value="EG:BACR7A4.20 PROTEIN"/>
    <property type="match status" value="1"/>
</dbReference>
<keyword evidence="1" id="KW-0732">Signal</keyword>
<name>A0A9P0A260_BEMTA</name>
<dbReference type="PANTHER" id="PTHR34717">
    <property type="entry name" value="EG:BACR7A4.20 PROTEIN"/>
    <property type="match status" value="1"/>
</dbReference>
<feature type="signal peptide" evidence="1">
    <location>
        <begin position="1"/>
        <end position="17"/>
    </location>
</feature>
<dbReference type="EMBL" id="OU963862">
    <property type="protein sequence ID" value="CAH0382386.1"/>
    <property type="molecule type" value="Genomic_DNA"/>
</dbReference>
<evidence type="ECO:0000256" key="1">
    <source>
        <dbReference type="SAM" id="SignalP"/>
    </source>
</evidence>
<sequence length="408" mass="46995">MLLLIFMAVLFSILSYSFFFPEPEPILNLYRKKGRWYYLKYVFARCFLYICKNHPFHQMKSSNLADPKKFAEAYDCTQPLADSPWGFDAVFFMAANSDGFYFVIGVERRNNSVSNCLFYVVVPGLGLLENIEMPNTALYPAEEGTYNVKGFHISVVEPMKKWMIAYDGDMRMENGKRRNVHFKGTFSSDQPYFSFDTDLHSHVLAHGIALEPWSKQYFETLKEHQQNHYEQIGILEASLTIDGTNISVPSTPTYRDHSFGKQRNWNLMHRYSMFMLFLENGYFVEVGVVCQPGSFSELFVGYVSDCKGIIDPLEWTDLKIYQHGELGKPPIDIAFQFKAGGNLYTVQAETVHRGQHLKGFNRQIKMFESFVRCRVNGVPGVGISEFSYSNVKVRETEISSLLEDIKAQ</sequence>
<organism evidence="2 3">
    <name type="scientific">Bemisia tabaci</name>
    <name type="common">Sweetpotato whitefly</name>
    <name type="synonym">Aleurodes tabaci</name>
    <dbReference type="NCBI Taxonomy" id="7038"/>
    <lineage>
        <taxon>Eukaryota</taxon>
        <taxon>Metazoa</taxon>
        <taxon>Ecdysozoa</taxon>
        <taxon>Arthropoda</taxon>
        <taxon>Hexapoda</taxon>
        <taxon>Insecta</taxon>
        <taxon>Pterygota</taxon>
        <taxon>Neoptera</taxon>
        <taxon>Paraneoptera</taxon>
        <taxon>Hemiptera</taxon>
        <taxon>Sternorrhyncha</taxon>
        <taxon>Aleyrodoidea</taxon>
        <taxon>Aleyrodidae</taxon>
        <taxon>Aleyrodinae</taxon>
        <taxon>Bemisia</taxon>
    </lineage>
</organism>
<dbReference type="AlphaFoldDB" id="A0A9P0A260"/>
<protein>
    <submittedName>
        <fullName evidence="2">Uncharacterized protein</fullName>
    </submittedName>
</protein>
<dbReference type="Proteomes" id="UP001152759">
    <property type="component" value="Chromosome 1"/>
</dbReference>
<reference evidence="2" key="1">
    <citation type="submission" date="2021-12" db="EMBL/GenBank/DDBJ databases">
        <authorList>
            <person name="King R."/>
        </authorList>
    </citation>
    <scope>NUCLEOTIDE SEQUENCE</scope>
</reference>
<keyword evidence="3" id="KW-1185">Reference proteome</keyword>
<gene>
    <name evidence="2" type="ORF">BEMITA_LOCUS1932</name>
</gene>
<accession>A0A9P0A260</accession>
<dbReference type="KEGG" id="btab:109044058"/>